<dbReference type="InterPro" id="IPR042216">
    <property type="entry name" value="MitoNEET_CISD"/>
</dbReference>
<organism evidence="6 7">
    <name type="scientific">Cupriavidus basilensis</name>
    <dbReference type="NCBI Taxonomy" id="68895"/>
    <lineage>
        <taxon>Bacteria</taxon>
        <taxon>Pseudomonadati</taxon>
        <taxon>Pseudomonadota</taxon>
        <taxon>Betaproteobacteria</taxon>
        <taxon>Burkholderiales</taxon>
        <taxon>Burkholderiaceae</taxon>
        <taxon>Cupriavidus</taxon>
    </lineage>
</organism>
<name>A0ABT6B2E9_9BURK</name>
<gene>
    <name evidence="6" type="ORF">P3W85_39085</name>
</gene>
<dbReference type="SMART" id="SM00704">
    <property type="entry name" value="ZnF_CDGSH"/>
    <property type="match status" value="1"/>
</dbReference>
<evidence type="ECO:0000313" key="6">
    <source>
        <dbReference type="EMBL" id="MDF3838899.1"/>
    </source>
</evidence>
<dbReference type="Gene3D" id="3.40.5.90">
    <property type="entry name" value="CDGSH iron-sulfur domain, mitoNEET-type"/>
    <property type="match status" value="1"/>
</dbReference>
<dbReference type="Pfam" id="PF09360">
    <property type="entry name" value="zf-CDGSH"/>
    <property type="match status" value="1"/>
</dbReference>
<keyword evidence="7" id="KW-1185">Reference proteome</keyword>
<keyword evidence="3" id="KW-0408">Iron</keyword>
<evidence type="ECO:0000256" key="3">
    <source>
        <dbReference type="ARBA" id="ARBA00023004"/>
    </source>
</evidence>
<keyword evidence="4" id="KW-0411">Iron-sulfur</keyword>
<proteinExistence type="predicted"/>
<feature type="domain" description="Iron-binding zinc finger CDGSH type" evidence="5">
    <location>
        <begin position="19"/>
        <end position="52"/>
    </location>
</feature>
<evidence type="ECO:0000256" key="4">
    <source>
        <dbReference type="ARBA" id="ARBA00023014"/>
    </source>
</evidence>
<keyword evidence="2" id="KW-0479">Metal-binding</keyword>
<reference evidence="6 7" key="1">
    <citation type="submission" date="2023-03" db="EMBL/GenBank/DDBJ databases">
        <title>Draft assemblies of triclosan tolerant bacteria isolated from returned activated sludge.</title>
        <authorList>
            <person name="Van Hamelsveld S."/>
        </authorList>
    </citation>
    <scope>NUCLEOTIDE SEQUENCE [LARGE SCALE GENOMIC DNA]</scope>
    <source>
        <strain evidence="6 7">GW210010_S58</strain>
    </source>
</reference>
<dbReference type="InterPro" id="IPR018967">
    <property type="entry name" value="FeS-contain_CDGSH-typ"/>
</dbReference>
<evidence type="ECO:0000256" key="1">
    <source>
        <dbReference type="ARBA" id="ARBA00022714"/>
    </source>
</evidence>
<evidence type="ECO:0000259" key="5">
    <source>
        <dbReference type="SMART" id="SM00704"/>
    </source>
</evidence>
<protein>
    <submittedName>
        <fullName evidence="6">CDGSH iron-sulfur domain-containing protein</fullName>
    </submittedName>
</protein>
<evidence type="ECO:0000313" key="7">
    <source>
        <dbReference type="Proteomes" id="UP001216674"/>
    </source>
</evidence>
<comment type="caution">
    <text evidence="6">The sequence shown here is derived from an EMBL/GenBank/DDBJ whole genome shotgun (WGS) entry which is preliminary data.</text>
</comment>
<dbReference type="Proteomes" id="UP001216674">
    <property type="component" value="Unassembled WGS sequence"/>
</dbReference>
<sequence length="55" mass="5974">MPNGPLHVKGNLEVISGTGRTVARMTEAWLCRCGQSGNKPFCDGTHKKVGFRSDQ</sequence>
<evidence type="ECO:0000256" key="2">
    <source>
        <dbReference type="ARBA" id="ARBA00022723"/>
    </source>
</evidence>
<keyword evidence="1" id="KW-0001">2Fe-2S</keyword>
<dbReference type="EMBL" id="JARJLM010000637">
    <property type="protein sequence ID" value="MDF3838899.1"/>
    <property type="molecule type" value="Genomic_DNA"/>
</dbReference>
<accession>A0ABT6B2E9</accession>